<comment type="similarity">
    <text evidence="1">Belongs to the formin-like family. Class-I subfamily.</text>
</comment>
<evidence type="ECO:0000256" key="1">
    <source>
        <dbReference type="ARBA" id="ARBA00025793"/>
    </source>
</evidence>
<organism evidence="7 8">
    <name type="scientific">Forsythia ovata</name>
    <dbReference type="NCBI Taxonomy" id="205694"/>
    <lineage>
        <taxon>Eukaryota</taxon>
        <taxon>Viridiplantae</taxon>
        <taxon>Streptophyta</taxon>
        <taxon>Embryophyta</taxon>
        <taxon>Tracheophyta</taxon>
        <taxon>Spermatophyta</taxon>
        <taxon>Magnoliopsida</taxon>
        <taxon>eudicotyledons</taxon>
        <taxon>Gunneridae</taxon>
        <taxon>Pentapetalae</taxon>
        <taxon>asterids</taxon>
        <taxon>lamiids</taxon>
        <taxon>Lamiales</taxon>
        <taxon>Oleaceae</taxon>
        <taxon>Forsythieae</taxon>
        <taxon>Forsythia</taxon>
    </lineage>
</organism>
<evidence type="ECO:0000313" key="8">
    <source>
        <dbReference type="Proteomes" id="UP001604277"/>
    </source>
</evidence>
<evidence type="ECO:0000256" key="4">
    <source>
        <dbReference type="SAM" id="MobiDB-lite"/>
    </source>
</evidence>
<feature type="compositionally biased region" description="Polar residues" evidence="4">
    <location>
        <begin position="122"/>
        <end position="137"/>
    </location>
</feature>
<protein>
    <recommendedName>
        <fullName evidence="2">Formin-like protein</fullName>
    </recommendedName>
</protein>
<feature type="compositionally biased region" description="Polar residues" evidence="4">
    <location>
        <begin position="190"/>
        <end position="210"/>
    </location>
</feature>
<dbReference type="PROSITE" id="PS51444">
    <property type="entry name" value="FH2"/>
    <property type="match status" value="1"/>
</dbReference>
<keyword evidence="5" id="KW-0812">Transmembrane</keyword>
<feature type="compositionally biased region" description="Pro residues" evidence="4">
    <location>
        <begin position="158"/>
        <end position="180"/>
    </location>
</feature>
<dbReference type="SMART" id="SM00498">
    <property type="entry name" value="FH2"/>
    <property type="match status" value="1"/>
</dbReference>
<dbReference type="InterPro" id="IPR027643">
    <property type="entry name" value="Formin-like_plant"/>
</dbReference>
<dbReference type="Gene3D" id="1.20.58.2220">
    <property type="entry name" value="Formin, FH2 domain"/>
    <property type="match status" value="1"/>
</dbReference>
<feature type="compositionally biased region" description="Basic and acidic residues" evidence="4">
    <location>
        <begin position="279"/>
        <end position="289"/>
    </location>
</feature>
<keyword evidence="5" id="KW-0472">Membrane</keyword>
<dbReference type="SUPFAM" id="SSF101447">
    <property type="entry name" value="Formin homology 2 domain (FH2 domain)"/>
    <property type="match status" value="1"/>
</dbReference>
<sequence>MGVFWYVESFHWNIYQLKRNQKLKHMLFEVQQSPPAPANGTPVENPVANQQQPQTKPIKKVAIAISVGTVTLGMLSALAFYLYKHRVRHPDESQKLVGSNSQRTNDESRIPPSTFLYIGTVEPSTGSTVSTDTNGVNGSPYRKLNSAKRSDRYRPSPDLQPLPPLTKPPPPPSINSPPPMSSSDDESHETNFYTPQGSSMSNESPSSRHFYQTRPDSRVASSVPHSKRTSPKSRLSASSPDRKYAIIPPIKQSTLPSPPPPPPAATSSLGPLQATSPGTERKSPVKEVNKGLSPSGKFEADNKDGSKPRLKPLHWDKVRATSDRATVWDRIKSSSFQLNEDAMESLFGCNASSVPKESTRKSVLPHLEQENRVLDPKKSQNIAILLRALNVTRDEVAEALLDGNPEGLGPELLETLVKMAPTKEEEIKLKDYSGDSSKLGTAERFLKAILDIPFAFKRVEAMLYRANFTTEVKYLRKSFQTLEEASEELKNSRLFLKLLEAVLRTGNRMNVGTNRGDARAFKLETLLKLADIKGTDGKTTLLHFVVQEIIRSEGAGSDPIIESLPQKTNFGFKDEDFKKQGLQVVSGLSKELGNVKKAAGMDSDVLSSYVSKLEMGLEKVRLILQHEKQSIQSRFYDSMNMFLKEAEEEISRIKSEERKALSLVKEVTEYFHGDAAKEEAHPLRIFMIVRDFLSILDNVCKDVGRLQEQATVGAGRSFRVPVNASLPVLSRYNIRHDRSSDEDSMSS</sequence>
<dbReference type="PANTHER" id="PTHR23213">
    <property type="entry name" value="FORMIN-RELATED"/>
    <property type="match status" value="1"/>
</dbReference>
<keyword evidence="3" id="KW-0175">Coiled coil</keyword>
<feature type="compositionally biased region" description="Basic and acidic residues" evidence="4">
    <location>
        <begin position="298"/>
        <end position="311"/>
    </location>
</feature>
<evidence type="ECO:0000259" key="6">
    <source>
        <dbReference type="PROSITE" id="PS51444"/>
    </source>
</evidence>
<feature type="transmembrane region" description="Helical" evidence="5">
    <location>
        <begin position="61"/>
        <end position="83"/>
    </location>
</feature>
<feature type="domain" description="FH2" evidence="6">
    <location>
        <begin position="300"/>
        <end position="722"/>
    </location>
</feature>
<feature type="region of interest" description="Disordered" evidence="4">
    <location>
        <begin position="91"/>
        <end position="311"/>
    </location>
</feature>
<name>A0ABD1WQJ1_9LAMI</name>
<feature type="coiled-coil region" evidence="3">
    <location>
        <begin position="636"/>
        <end position="663"/>
    </location>
</feature>
<gene>
    <name evidence="7" type="ORF">Fot_05586</name>
</gene>
<dbReference type="AlphaFoldDB" id="A0ABD1WQJ1"/>
<reference evidence="8" key="1">
    <citation type="submission" date="2024-07" db="EMBL/GenBank/DDBJ databases">
        <title>Two chromosome-level genome assemblies of Korean endemic species Abeliophyllum distichum and Forsythia ovata (Oleaceae).</title>
        <authorList>
            <person name="Jang H."/>
        </authorList>
    </citation>
    <scope>NUCLEOTIDE SEQUENCE [LARGE SCALE GENOMIC DNA]</scope>
</reference>
<dbReference type="PANTHER" id="PTHR23213:SF338">
    <property type="entry name" value="FORMIN-LIKE PROTEIN 6"/>
    <property type="match status" value="1"/>
</dbReference>
<dbReference type="InterPro" id="IPR015425">
    <property type="entry name" value="FH2_Formin"/>
</dbReference>
<dbReference type="EMBL" id="JBFOLJ010000002">
    <property type="protein sequence ID" value="KAL2551967.1"/>
    <property type="molecule type" value="Genomic_DNA"/>
</dbReference>
<comment type="caution">
    <text evidence="7">The sequence shown here is derived from an EMBL/GenBank/DDBJ whole genome shotgun (WGS) entry which is preliminary data.</text>
</comment>
<feature type="region of interest" description="Disordered" evidence="4">
    <location>
        <begin position="33"/>
        <end position="54"/>
    </location>
</feature>
<dbReference type="Pfam" id="PF02181">
    <property type="entry name" value="FH2"/>
    <property type="match status" value="1"/>
</dbReference>
<dbReference type="InterPro" id="IPR042201">
    <property type="entry name" value="FH2_Formin_sf"/>
</dbReference>
<accession>A0ABD1WQJ1</accession>
<dbReference type="Proteomes" id="UP001604277">
    <property type="component" value="Unassembled WGS sequence"/>
</dbReference>
<evidence type="ECO:0000256" key="5">
    <source>
        <dbReference type="SAM" id="Phobius"/>
    </source>
</evidence>
<evidence type="ECO:0000256" key="2">
    <source>
        <dbReference type="RuleBase" id="RU361260"/>
    </source>
</evidence>
<keyword evidence="8" id="KW-1185">Reference proteome</keyword>
<evidence type="ECO:0000313" key="7">
    <source>
        <dbReference type="EMBL" id="KAL2551967.1"/>
    </source>
</evidence>
<proteinExistence type="inferred from homology"/>
<keyword evidence="5" id="KW-1133">Transmembrane helix</keyword>
<evidence type="ECO:0000256" key="3">
    <source>
        <dbReference type="SAM" id="Coils"/>
    </source>
</evidence>